<dbReference type="Proteomes" id="UP000314294">
    <property type="component" value="Unassembled WGS sequence"/>
</dbReference>
<comment type="similarity">
    <text evidence="1">Belongs to the PAL/histidase family.</text>
</comment>
<dbReference type="FunFam" id="3.10.20.90:FF:000111">
    <property type="entry name" value="Histidine ammonia-lyase"/>
    <property type="match status" value="1"/>
</dbReference>
<dbReference type="OrthoDB" id="10051290at2759"/>
<name>A0A4Z2IVY3_9TELE</name>
<protein>
    <submittedName>
        <fullName evidence="3">Histidine ammonia-lyase</fullName>
    </submittedName>
</protein>
<accession>A0A4Z2IVY3</accession>
<dbReference type="PROSITE" id="PS00488">
    <property type="entry name" value="PAL_HISTIDASE"/>
    <property type="match status" value="1"/>
</dbReference>
<reference evidence="3 4" key="1">
    <citation type="submission" date="2019-03" db="EMBL/GenBank/DDBJ databases">
        <title>First draft genome of Liparis tanakae, snailfish: a comprehensive survey of snailfish specific genes.</title>
        <authorList>
            <person name="Kim W."/>
            <person name="Song I."/>
            <person name="Jeong J.-H."/>
            <person name="Kim D."/>
            <person name="Kim S."/>
            <person name="Ryu S."/>
            <person name="Song J.Y."/>
            <person name="Lee S.K."/>
        </authorList>
    </citation>
    <scope>NUCLEOTIDE SEQUENCE [LARGE SCALE GENOMIC DNA]</scope>
    <source>
        <tissue evidence="3">Muscle</tissue>
    </source>
</reference>
<evidence type="ECO:0000259" key="2">
    <source>
        <dbReference type="Pfam" id="PF12053"/>
    </source>
</evidence>
<dbReference type="GO" id="GO:0016841">
    <property type="term" value="F:ammonia-lyase activity"/>
    <property type="evidence" value="ECO:0007669"/>
    <property type="project" value="InterPro"/>
</dbReference>
<dbReference type="PANTHER" id="PTHR10362">
    <property type="entry name" value="HISTIDINE AMMONIA-LYASE"/>
    <property type="match status" value="1"/>
</dbReference>
<dbReference type="SUPFAM" id="SSF48557">
    <property type="entry name" value="L-aspartase-like"/>
    <property type="match status" value="1"/>
</dbReference>
<gene>
    <name evidence="3" type="primary">HAL_0</name>
    <name evidence="3" type="ORF">EYF80_007756</name>
</gene>
<evidence type="ECO:0000313" key="4">
    <source>
        <dbReference type="Proteomes" id="UP000314294"/>
    </source>
</evidence>
<dbReference type="InterPro" id="IPR022313">
    <property type="entry name" value="Phe/His_NH3-lyase_AS"/>
</dbReference>
<dbReference type="AlphaFoldDB" id="A0A4Z2IVY3"/>
<organism evidence="3 4">
    <name type="scientific">Liparis tanakae</name>
    <name type="common">Tanaka's snailfish</name>
    <dbReference type="NCBI Taxonomy" id="230148"/>
    <lineage>
        <taxon>Eukaryota</taxon>
        <taxon>Metazoa</taxon>
        <taxon>Chordata</taxon>
        <taxon>Craniata</taxon>
        <taxon>Vertebrata</taxon>
        <taxon>Euteleostomi</taxon>
        <taxon>Actinopterygii</taxon>
        <taxon>Neopterygii</taxon>
        <taxon>Teleostei</taxon>
        <taxon>Neoteleostei</taxon>
        <taxon>Acanthomorphata</taxon>
        <taxon>Eupercaria</taxon>
        <taxon>Perciformes</taxon>
        <taxon>Cottioidei</taxon>
        <taxon>Cottales</taxon>
        <taxon>Liparidae</taxon>
        <taxon>Liparis</taxon>
    </lineage>
</organism>
<dbReference type="Pfam" id="PF12053">
    <property type="entry name" value="Par3_HAL_N_term"/>
    <property type="match status" value="1"/>
</dbReference>
<dbReference type="CDD" id="cd00332">
    <property type="entry name" value="PAL-HAL"/>
    <property type="match status" value="1"/>
</dbReference>
<sequence>MPGFTVHIRDEWLAVPCRDTSNTIRWLGLEALKRYMKNKPDNGGIADVNATRFVARRCQGLSLLDAEDTIEDVLEDHDFVELVVYGITTGFGKFARTVIPVSKLKELQENLVRSHSAGVGNPLSPERTRMLLALRINVLAKGYSGISPETLHAMIQAFNEKGTVGASGDLAPLSHLALGLMGEGKMWSPKSGWADAKYGLALINGTQMITSLGAEAVERAQAIARQADIIAALTLEVLKGTTNAFDSDIHLLRPHPGQIMVAQRFRSLLDSDHHPSQIAESHRFCDRVQDAYTMRCCPQVHGITNDTITFVQNIINTEINSATDNPVSLSGIEMNNLSSLHSKL</sequence>
<evidence type="ECO:0000313" key="3">
    <source>
        <dbReference type="EMBL" id="TNN82110.1"/>
    </source>
</evidence>
<comment type="caution">
    <text evidence="3">The sequence shown here is derived from an EMBL/GenBank/DDBJ whole genome shotgun (WGS) entry which is preliminary data.</text>
</comment>
<dbReference type="InterPro" id="IPR021922">
    <property type="entry name" value="Par3/HAL_N"/>
</dbReference>
<keyword evidence="4" id="KW-1185">Reference proteome</keyword>
<dbReference type="Gene3D" id="1.20.200.10">
    <property type="entry name" value="Fumarase/aspartase (Central domain)"/>
    <property type="match status" value="1"/>
</dbReference>
<proteinExistence type="inferred from homology"/>
<feature type="domain" description="Par3/HAL N-terminal" evidence="2">
    <location>
        <begin position="5"/>
        <end position="80"/>
    </location>
</feature>
<dbReference type="Pfam" id="PF00221">
    <property type="entry name" value="Lyase_aromatic"/>
    <property type="match status" value="1"/>
</dbReference>
<dbReference type="InterPro" id="IPR001106">
    <property type="entry name" value="Aromatic_Lyase"/>
</dbReference>
<dbReference type="EMBL" id="SRLO01000042">
    <property type="protein sequence ID" value="TNN82110.1"/>
    <property type="molecule type" value="Genomic_DNA"/>
</dbReference>
<dbReference type="InterPro" id="IPR008948">
    <property type="entry name" value="L-Aspartase-like"/>
</dbReference>
<dbReference type="InterPro" id="IPR024083">
    <property type="entry name" value="Fumarase/histidase_N"/>
</dbReference>
<dbReference type="Gene3D" id="1.10.275.10">
    <property type="entry name" value="Fumarase/aspartase (N-terminal domain)"/>
    <property type="match status" value="1"/>
</dbReference>
<evidence type="ECO:0000256" key="1">
    <source>
        <dbReference type="ARBA" id="ARBA00007238"/>
    </source>
</evidence>
<keyword evidence="3" id="KW-0456">Lyase</keyword>